<feature type="chain" id="PRO_5045926980" evidence="2">
    <location>
        <begin position="23"/>
        <end position="268"/>
    </location>
</feature>
<keyword evidence="4" id="KW-1185">Reference proteome</keyword>
<evidence type="ECO:0000256" key="2">
    <source>
        <dbReference type="SAM" id="SignalP"/>
    </source>
</evidence>
<comment type="caution">
    <text evidence="3">The sequence shown here is derived from an EMBL/GenBank/DDBJ whole genome shotgun (WGS) entry which is preliminary data.</text>
</comment>
<sequence>MLKGSRLAFRTLTLIAALLLSACVTVVETPFNKKASAEKAVENYTQLGLGYLRQGRNDLARQRLRKALSIDDDYAPANDAMGLLWQSEGEAELAEEAFSKAISLDGDFTLAKHHLGRLYLQTSRFEEAQEVLNEAATDPYYENRANAYADLAMSYYRSGATEQAIQSYREALRITPYNVDALVNISTLLFEAQQYAESQKYFDRFERLVSREQTRHSAHSLWLGIKLATISQDTRHTVELATQLKQHFPDSREYKLYQQSLSDSAAGR</sequence>
<feature type="signal peptide" evidence="2">
    <location>
        <begin position="1"/>
        <end position="22"/>
    </location>
</feature>
<evidence type="ECO:0000313" key="3">
    <source>
        <dbReference type="EMBL" id="MFC3678939.1"/>
    </source>
</evidence>
<dbReference type="PANTHER" id="PTHR44366:SF1">
    <property type="entry name" value="UDP-N-ACETYLGLUCOSAMINE--PEPTIDE N-ACETYLGLUCOSAMINYLTRANSFERASE 110 KDA SUBUNIT"/>
    <property type="match status" value="1"/>
</dbReference>
<keyword evidence="1" id="KW-0802">TPR repeat</keyword>
<keyword evidence="2" id="KW-0732">Signal</keyword>
<feature type="repeat" description="TPR" evidence="1">
    <location>
        <begin position="41"/>
        <end position="74"/>
    </location>
</feature>
<feature type="repeat" description="TPR" evidence="1">
    <location>
        <begin position="145"/>
        <end position="178"/>
    </location>
</feature>
<dbReference type="Pfam" id="PF13181">
    <property type="entry name" value="TPR_8"/>
    <property type="match status" value="1"/>
</dbReference>
<dbReference type="InterPro" id="IPR011990">
    <property type="entry name" value="TPR-like_helical_dom_sf"/>
</dbReference>
<dbReference type="PROSITE" id="PS50005">
    <property type="entry name" value="TPR"/>
    <property type="match status" value="3"/>
</dbReference>
<dbReference type="RefSeq" id="WP_376864492.1">
    <property type="nucleotide sequence ID" value="NZ_JBHRYB010000001.1"/>
</dbReference>
<protein>
    <submittedName>
        <fullName evidence="3">Type IV pilus biogenesis/stability protein PilW</fullName>
    </submittedName>
</protein>
<evidence type="ECO:0000313" key="4">
    <source>
        <dbReference type="Proteomes" id="UP001595722"/>
    </source>
</evidence>
<reference evidence="4" key="1">
    <citation type="journal article" date="2019" name="Int. J. Syst. Evol. Microbiol.">
        <title>The Global Catalogue of Microorganisms (GCM) 10K type strain sequencing project: providing services to taxonomists for standard genome sequencing and annotation.</title>
        <authorList>
            <consortium name="The Broad Institute Genomics Platform"/>
            <consortium name="The Broad Institute Genome Sequencing Center for Infectious Disease"/>
            <person name="Wu L."/>
            <person name="Ma J."/>
        </authorList>
    </citation>
    <scope>NUCLEOTIDE SEQUENCE [LARGE SCALE GENOMIC DNA]</scope>
    <source>
        <strain evidence="4">KCTC 42424</strain>
    </source>
</reference>
<dbReference type="InterPro" id="IPR037919">
    <property type="entry name" value="OGT"/>
</dbReference>
<gene>
    <name evidence="3" type="primary">pilW</name>
    <name evidence="3" type="ORF">ACFOMG_02275</name>
</gene>
<evidence type="ECO:0000256" key="1">
    <source>
        <dbReference type="PROSITE-ProRule" id="PRU00339"/>
    </source>
</evidence>
<dbReference type="EMBL" id="JBHRYB010000001">
    <property type="protein sequence ID" value="MFC3678939.1"/>
    <property type="molecule type" value="Genomic_DNA"/>
</dbReference>
<dbReference type="PROSITE" id="PS51257">
    <property type="entry name" value="PROKAR_LIPOPROTEIN"/>
    <property type="match status" value="1"/>
</dbReference>
<dbReference type="Gene3D" id="1.25.40.10">
    <property type="entry name" value="Tetratricopeptide repeat domain"/>
    <property type="match status" value="1"/>
</dbReference>
<dbReference type="Proteomes" id="UP001595722">
    <property type="component" value="Unassembled WGS sequence"/>
</dbReference>
<dbReference type="SUPFAM" id="SSF48452">
    <property type="entry name" value="TPR-like"/>
    <property type="match status" value="1"/>
</dbReference>
<dbReference type="SMART" id="SM00028">
    <property type="entry name" value="TPR"/>
    <property type="match status" value="3"/>
</dbReference>
<proteinExistence type="predicted"/>
<accession>A0ABV7VN87</accession>
<organism evidence="3 4">
    <name type="scientific">Bacterioplanoides pacificum</name>
    <dbReference type="NCBI Taxonomy" id="1171596"/>
    <lineage>
        <taxon>Bacteria</taxon>
        <taxon>Pseudomonadati</taxon>
        <taxon>Pseudomonadota</taxon>
        <taxon>Gammaproteobacteria</taxon>
        <taxon>Oceanospirillales</taxon>
        <taxon>Oceanospirillaceae</taxon>
        <taxon>Bacterioplanoides</taxon>
    </lineage>
</organism>
<dbReference type="InterPro" id="IPR013360">
    <property type="entry name" value="Pilus_4_PilW"/>
</dbReference>
<dbReference type="PROSITE" id="PS50293">
    <property type="entry name" value="TPR_REGION"/>
    <property type="match status" value="1"/>
</dbReference>
<dbReference type="InterPro" id="IPR019734">
    <property type="entry name" value="TPR_rpt"/>
</dbReference>
<name>A0ABV7VN87_9GAMM</name>
<dbReference type="Pfam" id="PF13432">
    <property type="entry name" value="TPR_16"/>
    <property type="match status" value="1"/>
</dbReference>
<feature type="repeat" description="TPR" evidence="1">
    <location>
        <begin position="75"/>
        <end position="108"/>
    </location>
</feature>
<dbReference type="NCBIfam" id="TIGR02521">
    <property type="entry name" value="type_IV_pilW"/>
    <property type="match status" value="1"/>
</dbReference>
<dbReference type="PANTHER" id="PTHR44366">
    <property type="entry name" value="UDP-N-ACETYLGLUCOSAMINE--PEPTIDE N-ACETYLGLUCOSAMINYLTRANSFERASE 110 KDA SUBUNIT"/>
    <property type="match status" value="1"/>
</dbReference>